<dbReference type="InterPro" id="IPR008979">
    <property type="entry name" value="Galactose-bd-like_sf"/>
</dbReference>
<name>A0A7X9FRW7_9DELT</name>
<dbReference type="Proteomes" id="UP000524246">
    <property type="component" value="Unassembled WGS sequence"/>
</dbReference>
<dbReference type="Gene3D" id="2.60.120.1060">
    <property type="entry name" value="NPCBM/NEW2 domain"/>
    <property type="match status" value="1"/>
</dbReference>
<dbReference type="InterPro" id="IPR013222">
    <property type="entry name" value="Glyco_hyd_98_carb-bd"/>
</dbReference>
<gene>
    <name evidence="3" type="ORF">GYA55_08520</name>
</gene>
<dbReference type="InterPro" id="IPR038637">
    <property type="entry name" value="NPCBM_sf"/>
</dbReference>
<dbReference type="SMART" id="SM00776">
    <property type="entry name" value="NPCBM"/>
    <property type="match status" value="1"/>
</dbReference>
<feature type="non-terminal residue" evidence="3">
    <location>
        <position position="1"/>
    </location>
</feature>
<keyword evidence="1" id="KW-0472">Membrane</keyword>
<dbReference type="EMBL" id="JAAZON010000378">
    <property type="protein sequence ID" value="NMC63200.1"/>
    <property type="molecule type" value="Genomic_DNA"/>
</dbReference>
<dbReference type="AlphaFoldDB" id="A0A7X9FRW7"/>
<comment type="caution">
    <text evidence="3">The sequence shown here is derived from an EMBL/GenBank/DDBJ whole genome shotgun (WGS) entry which is preliminary data.</text>
</comment>
<organism evidence="3 4">
    <name type="scientific">SAR324 cluster bacterium</name>
    <dbReference type="NCBI Taxonomy" id="2024889"/>
    <lineage>
        <taxon>Bacteria</taxon>
        <taxon>Deltaproteobacteria</taxon>
        <taxon>SAR324 cluster</taxon>
    </lineage>
</organism>
<feature type="transmembrane region" description="Helical" evidence="1">
    <location>
        <begin position="143"/>
        <end position="165"/>
    </location>
</feature>
<protein>
    <recommendedName>
        <fullName evidence="2">Glycosyl hydrolase family 98 putative carbohydrate-binding module domain-containing protein</fullName>
    </recommendedName>
</protein>
<accession>A0A7X9FRW7</accession>
<evidence type="ECO:0000313" key="4">
    <source>
        <dbReference type="Proteomes" id="UP000524246"/>
    </source>
</evidence>
<keyword evidence="1" id="KW-1133">Transmembrane helix</keyword>
<reference evidence="3 4" key="1">
    <citation type="journal article" date="2020" name="Biotechnol. Biofuels">
        <title>New insights from the biogas microbiome by comprehensive genome-resolved metagenomics of nearly 1600 species originating from multiple anaerobic digesters.</title>
        <authorList>
            <person name="Campanaro S."/>
            <person name="Treu L."/>
            <person name="Rodriguez-R L.M."/>
            <person name="Kovalovszki A."/>
            <person name="Ziels R.M."/>
            <person name="Maus I."/>
            <person name="Zhu X."/>
            <person name="Kougias P.G."/>
            <person name="Basile A."/>
            <person name="Luo G."/>
            <person name="Schluter A."/>
            <person name="Konstantinidis K.T."/>
            <person name="Angelidaki I."/>
        </authorList>
    </citation>
    <scope>NUCLEOTIDE SEQUENCE [LARGE SCALE GENOMIC DNA]</scope>
    <source>
        <strain evidence="3">AS27yjCOA_65</strain>
    </source>
</reference>
<feature type="domain" description="Glycosyl hydrolase family 98 putative carbohydrate-binding module" evidence="2">
    <location>
        <begin position="171"/>
        <end position="307"/>
    </location>
</feature>
<proteinExistence type="predicted"/>
<dbReference type="Pfam" id="PF08305">
    <property type="entry name" value="NPCBM"/>
    <property type="match status" value="1"/>
</dbReference>
<sequence length="307" mass="34186">ELESISAEATLNHSNEFGFQSIPHLVRGWRLLGLICEKYRDQDFPCEKMDSIDALQNAILSSELVSIPPKKLDSWLNKVNTLFNADYQKLAPSSQLKLENLDTETLRQLCDELENAIQSCVYGIKKRAGKTLAQVLKVNKIRFAALFLVLIALFYILPSLVTGYWNPLLWLKPKVGPFTIAYSSQQWGKLQINQSVESRPLSIGKVSYQKGLGTHAHSKIKLLLPDTTAVLKGACGVDDEVGEKGSVTCQILADEKVLWESSLLKGGMPAQSFEIPLQGLNEIELRGTDGGDNIDSDHFDWVNLELE</sequence>
<keyword evidence="1" id="KW-0812">Transmembrane</keyword>
<evidence type="ECO:0000259" key="2">
    <source>
        <dbReference type="SMART" id="SM00776"/>
    </source>
</evidence>
<evidence type="ECO:0000313" key="3">
    <source>
        <dbReference type="EMBL" id="NMC63200.1"/>
    </source>
</evidence>
<dbReference type="SUPFAM" id="SSF49785">
    <property type="entry name" value="Galactose-binding domain-like"/>
    <property type="match status" value="1"/>
</dbReference>
<evidence type="ECO:0000256" key="1">
    <source>
        <dbReference type="SAM" id="Phobius"/>
    </source>
</evidence>